<proteinExistence type="predicted"/>
<feature type="domain" description="CoA-binding" evidence="1">
    <location>
        <begin position="11"/>
        <end position="104"/>
    </location>
</feature>
<dbReference type="SUPFAM" id="SSF51735">
    <property type="entry name" value="NAD(P)-binding Rossmann-fold domains"/>
    <property type="match status" value="1"/>
</dbReference>
<dbReference type="InterPro" id="IPR003781">
    <property type="entry name" value="CoA-bd"/>
</dbReference>
<dbReference type="OrthoDB" id="5138418at2759"/>
<organism evidence="2 3">
    <name type="scientific">Wolfiporia cocos (strain MD-104)</name>
    <name type="common">Brown rot fungus</name>
    <dbReference type="NCBI Taxonomy" id="742152"/>
    <lineage>
        <taxon>Eukaryota</taxon>
        <taxon>Fungi</taxon>
        <taxon>Dikarya</taxon>
        <taxon>Basidiomycota</taxon>
        <taxon>Agaricomycotina</taxon>
        <taxon>Agaricomycetes</taxon>
        <taxon>Polyporales</taxon>
        <taxon>Phaeolaceae</taxon>
        <taxon>Wolfiporia</taxon>
    </lineage>
</organism>
<evidence type="ECO:0000259" key="1">
    <source>
        <dbReference type="SMART" id="SM00881"/>
    </source>
</evidence>
<gene>
    <name evidence="2" type="ORF">WOLCODRAFT_140189</name>
</gene>
<sequence length="141" mass="15310">MSGTTAMKRAFLTTPRFAVVGASKNQSKFGTKVLQWYLQRNKNVTPVHHKENELEGVQTIHSLTGLPDPASTAVHIITPAKVTLGLLQQVRALNVPAVWLQPGAEDESVIAYIKENGLEDKAIYGGPCVLEEGDGVLKSYL</sequence>
<dbReference type="Pfam" id="PF13380">
    <property type="entry name" value="CoA_binding_2"/>
    <property type="match status" value="1"/>
</dbReference>
<keyword evidence="3" id="KW-1185">Reference proteome</keyword>
<dbReference type="EMBL" id="KB467865">
    <property type="protein sequence ID" value="PCH36028.1"/>
    <property type="molecule type" value="Genomic_DNA"/>
</dbReference>
<evidence type="ECO:0000313" key="3">
    <source>
        <dbReference type="Proteomes" id="UP000218811"/>
    </source>
</evidence>
<dbReference type="OMA" id="GHRIFAW"/>
<dbReference type="Gene3D" id="3.40.50.720">
    <property type="entry name" value="NAD(P)-binding Rossmann-like Domain"/>
    <property type="match status" value="1"/>
</dbReference>
<dbReference type="STRING" id="742152.A0A2H3JEC4"/>
<name>A0A2H3JEC4_WOLCO</name>
<dbReference type="AlphaFoldDB" id="A0A2H3JEC4"/>
<dbReference type="Proteomes" id="UP000218811">
    <property type="component" value="Unassembled WGS sequence"/>
</dbReference>
<dbReference type="SMART" id="SM00881">
    <property type="entry name" value="CoA_binding"/>
    <property type="match status" value="1"/>
</dbReference>
<reference evidence="2 3" key="1">
    <citation type="journal article" date="2012" name="Science">
        <title>The Paleozoic origin of enzymatic lignin decomposition reconstructed from 31 fungal genomes.</title>
        <authorList>
            <person name="Floudas D."/>
            <person name="Binder M."/>
            <person name="Riley R."/>
            <person name="Barry K."/>
            <person name="Blanchette R.A."/>
            <person name="Henrissat B."/>
            <person name="Martinez A.T."/>
            <person name="Otillar R."/>
            <person name="Spatafora J.W."/>
            <person name="Yadav J.S."/>
            <person name="Aerts A."/>
            <person name="Benoit I."/>
            <person name="Boyd A."/>
            <person name="Carlson A."/>
            <person name="Copeland A."/>
            <person name="Coutinho P.M."/>
            <person name="de Vries R.P."/>
            <person name="Ferreira P."/>
            <person name="Findley K."/>
            <person name="Foster B."/>
            <person name="Gaskell J."/>
            <person name="Glotzer D."/>
            <person name="Gorecki P."/>
            <person name="Heitman J."/>
            <person name="Hesse C."/>
            <person name="Hori C."/>
            <person name="Igarashi K."/>
            <person name="Jurgens J.A."/>
            <person name="Kallen N."/>
            <person name="Kersten P."/>
            <person name="Kohler A."/>
            <person name="Kuees U."/>
            <person name="Kumar T.K.A."/>
            <person name="Kuo A."/>
            <person name="LaButti K."/>
            <person name="Larrondo L.F."/>
            <person name="Lindquist E."/>
            <person name="Ling A."/>
            <person name="Lombard V."/>
            <person name="Lucas S."/>
            <person name="Lundell T."/>
            <person name="Martin R."/>
            <person name="McLaughlin D.J."/>
            <person name="Morgenstern I."/>
            <person name="Morin E."/>
            <person name="Murat C."/>
            <person name="Nagy L.G."/>
            <person name="Nolan M."/>
            <person name="Ohm R.A."/>
            <person name="Patyshakuliyeva A."/>
            <person name="Rokas A."/>
            <person name="Ruiz-Duenas F.J."/>
            <person name="Sabat G."/>
            <person name="Salamov A."/>
            <person name="Samejima M."/>
            <person name="Schmutz J."/>
            <person name="Slot J.C."/>
            <person name="St John F."/>
            <person name="Stenlid J."/>
            <person name="Sun H."/>
            <person name="Sun S."/>
            <person name="Syed K."/>
            <person name="Tsang A."/>
            <person name="Wiebenga A."/>
            <person name="Young D."/>
            <person name="Pisabarro A."/>
            <person name="Eastwood D.C."/>
            <person name="Martin F."/>
            <person name="Cullen D."/>
            <person name="Grigoriev I.V."/>
            <person name="Hibbett D.S."/>
        </authorList>
    </citation>
    <scope>NUCLEOTIDE SEQUENCE [LARGE SCALE GENOMIC DNA]</scope>
    <source>
        <strain evidence="2 3">MD-104</strain>
    </source>
</reference>
<dbReference type="PANTHER" id="PTHR33303:SF2">
    <property type="entry name" value="COA-BINDING DOMAIN-CONTAINING PROTEIN"/>
    <property type="match status" value="1"/>
</dbReference>
<protein>
    <submittedName>
        <fullName evidence="2">NAD(P)-binding protein</fullName>
    </submittedName>
</protein>
<dbReference type="InterPro" id="IPR036291">
    <property type="entry name" value="NAD(P)-bd_dom_sf"/>
</dbReference>
<dbReference type="PANTHER" id="PTHR33303">
    <property type="entry name" value="CYTOPLASMIC PROTEIN-RELATED"/>
    <property type="match status" value="1"/>
</dbReference>
<accession>A0A2H3JEC4</accession>
<evidence type="ECO:0000313" key="2">
    <source>
        <dbReference type="EMBL" id="PCH36028.1"/>
    </source>
</evidence>